<sequence>MISIRSQEYSSEENRIISLIFTYHVYPSDYTITNVDSDLLINEKQTISSDNQDHIEYKEENQIKYMNPLKIFKLPLSFAGFSSFLIDFKKLNSNVSDSDPNSKYKLILKQINPFEVEVLIVLQEDQSIVIYKFKDKLITIPKIDKNEILVERIIMSKKRYIFI</sequence>
<dbReference type="GeneID" id="42437870"/>
<keyword evidence="1" id="KW-0496">Mitochondrion</keyword>
<protein>
    <submittedName>
        <fullName evidence="1">Uncharacterized protein</fullName>
    </submittedName>
</protein>
<proteinExistence type="predicted"/>
<gene>
    <name evidence="1" type="primary">orf163</name>
</gene>
<accession>A0A5Q0N2B0</accession>
<organism evidence="1">
    <name type="scientific">Amanita muscaria</name>
    <name type="common">Fly agaric</name>
    <name type="synonym">Agaricus muscarius</name>
    <dbReference type="NCBI Taxonomy" id="41956"/>
    <lineage>
        <taxon>Eukaryota</taxon>
        <taxon>Fungi</taxon>
        <taxon>Dikarya</taxon>
        <taxon>Basidiomycota</taxon>
        <taxon>Agaricomycotina</taxon>
        <taxon>Agaricomycetes</taxon>
        <taxon>Agaricomycetidae</taxon>
        <taxon>Agaricales</taxon>
        <taxon>Pluteineae</taxon>
        <taxon>Amanitaceae</taxon>
        <taxon>Amanita</taxon>
    </lineage>
</organism>
<dbReference type="EMBL" id="MK993559">
    <property type="protein sequence ID" value="QFZ98642.1"/>
    <property type="molecule type" value="Genomic_DNA"/>
</dbReference>
<reference evidence="1" key="1">
    <citation type="journal article" name="Front. Microbiol.">
        <title>Comparative Mitogenome Analysis Reveals Mitochondrial Genome Differentiation in Ectomycorrhizal and Asymbiotic Amanita Species.</title>
        <authorList>
            <person name="Li Q."/>
            <person name="He X."/>
            <person name="Ren Y."/>
            <person name="Xiong C."/>
            <person name="Jin X."/>
            <person name="Peng L."/>
            <person name="Huang W."/>
        </authorList>
    </citation>
    <scope>NUCLEOTIDE SEQUENCE</scope>
</reference>
<dbReference type="AlphaFoldDB" id="A0A5Q0N2B0"/>
<dbReference type="RefSeq" id="YP_009710693.1">
    <property type="nucleotide sequence ID" value="NC_045199.1"/>
</dbReference>
<geneLocation type="mitochondrion" evidence="1"/>
<evidence type="ECO:0000313" key="1">
    <source>
        <dbReference type="EMBL" id="QFZ98642.1"/>
    </source>
</evidence>
<name>A0A5Q0N2B0_AMAMU</name>